<dbReference type="RefSeq" id="WP_136545847.1">
    <property type="nucleotide sequence ID" value="NZ_CP031093.1"/>
</dbReference>
<gene>
    <name evidence="1" type="ORF">soil367_00410</name>
</gene>
<proteinExistence type="predicted"/>
<accession>A0A4V1D8A8</accession>
<keyword evidence="2" id="KW-1185">Reference proteome</keyword>
<protein>
    <submittedName>
        <fullName evidence="1">Uncharacterized protein</fullName>
    </submittedName>
</protein>
<dbReference type="EMBL" id="CP031093">
    <property type="protein sequence ID" value="QCF24540.1"/>
    <property type="molecule type" value="Genomic_DNA"/>
</dbReference>
<dbReference type="Proteomes" id="UP000298049">
    <property type="component" value="Chromosome"/>
</dbReference>
<reference evidence="1 2" key="1">
    <citation type="submission" date="2018-07" db="EMBL/GenBank/DDBJ databases">
        <title>Marsedoiliclastica nanhaica gen. nov. sp. nov., a novel marine hydrocarbonoclastic bacterium isolated from an in-situ enriched hydrocarbon-degrading consortium in deep-sea sediment.</title>
        <authorList>
            <person name="Dong C."/>
            <person name="Ma T."/>
            <person name="Liu R."/>
            <person name="Shao Z."/>
        </authorList>
    </citation>
    <scope>NUCLEOTIDE SEQUENCE [LARGE SCALE GENOMIC DNA]</scope>
    <source>
        <strain evidence="2">soil36-7</strain>
    </source>
</reference>
<name>A0A4V1D8A8_9ALTE</name>
<evidence type="ECO:0000313" key="1">
    <source>
        <dbReference type="EMBL" id="QCF24540.1"/>
    </source>
</evidence>
<evidence type="ECO:0000313" key="2">
    <source>
        <dbReference type="Proteomes" id="UP000298049"/>
    </source>
</evidence>
<organism evidence="1 2">
    <name type="scientific">Hydrocarboniclastica marina</name>
    <dbReference type="NCBI Taxonomy" id="2259620"/>
    <lineage>
        <taxon>Bacteria</taxon>
        <taxon>Pseudomonadati</taxon>
        <taxon>Pseudomonadota</taxon>
        <taxon>Gammaproteobacteria</taxon>
        <taxon>Alteromonadales</taxon>
        <taxon>Alteromonadaceae</taxon>
        <taxon>Hydrocarboniclastica</taxon>
    </lineage>
</organism>
<dbReference type="KEGG" id="hmi:soil367_00410"/>
<dbReference type="AlphaFoldDB" id="A0A4V1D8A8"/>
<dbReference type="OrthoDB" id="6195999at2"/>
<sequence>MPNASVADALREFLALIELLDDAYWEASTIPHKDGLYDIISIFTTEVAELNKLNSQDHHFPYEIITEGVRRVVPKLERLEDTRDEVIQRTQTLIDFRDIVSSVLCILEEQLDA</sequence>